<keyword evidence="1" id="KW-0808">Transferase</keyword>
<reference evidence="1" key="1">
    <citation type="submission" date="2023-04" db="EMBL/GenBank/DDBJ databases">
        <title>Draft Genome sequencing of Naganishia species isolated from polar environments using Oxford Nanopore Technology.</title>
        <authorList>
            <person name="Leo P."/>
            <person name="Venkateswaran K."/>
        </authorList>
    </citation>
    <scope>NUCLEOTIDE SEQUENCE</scope>
    <source>
        <strain evidence="1">MNA-CCFEE 5261</strain>
    </source>
</reference>
<dbReference type="Proteomes" id="UP001241377">
    <property type="component" value="Unassembled WGS sequence"/>
</dbReference>
<organism evidence="1 2">
    <name type="scientific">Naganishia cerealis</name>
    <dbReference type="NCBI Taxonomy" id="610337"/>
    <lineage>
        <taxon>Eukaryota</taxon>
        <taxon>Fungi</taxon>
        <taxon>Dikarya</taxon>
        <taxon>Basidiomycota</taxon>
        <taxon>Agaricomycotina</taxon>
        <taxon>Tremellomycetes</taxon>
        <taxon>Filobasidiales</taxon>
        <taxon>Filobasidiaceae</taxon>
        <taxon>Naganishia</taxon>
    </lineage>
</organism>
<protein>
    <submittedName>
        <fullName evidence="1">Hexaprenyldihydroxybenzoate methyltransferase, mitochondrial</fullName>
    </submittedName>
</protein>
<keyword evidence="1" id="KW-0489">Methyltransferase</keyword>
<sequence length="311" mass="35826">MRPVTATAAFSRLARQVQGRRWASKLTTASEDELKHFNALASTWWDVNGPQRILHKMNLLRMDFIVDTIRTNLQLNSKDTPEEESIYIPPYNLDLLPRPIRLRIVDEQELKRDELLDESKLQVLDVGCGGGILAESMARLKYVDHVKGIDLSPDVIEAAKLHMKKDPILRDQGKISYELQAIEDVKDTEKYDVITMFEMLEHVKYPAQVLSAAMDHLEVGGWLFLSTINRDPISWFTTIFMGEHILRIVPVGTHNVEKYINEYEISDWVKTNRPDFVVTDSKGCIYLPAYGWKFTETALVGNYFMAIRRVK</sequence>
<evidence type="ECO:0000313" key="2">
    <source>
        <dbReference type="Proteomes" id="UP001241377"/>
    </source>
</evidence>
<gene>
    <name evidence="1" type="primary">COQ3</name>
    <name evidence="1" type="ORF">QFC19_002243</name>
</gene>
<accession>A0ACC2WE45</accession>
<keyword evidence="2" id="KW-1185">Reference proteome</keyword>
<proteinExistence type="predicted"/>
<name>A0ACC2WE45_9TREE</name>
<comment type="caution">
    <text evidence="1">The sequence shown here is derived from an EMBL/GenBank/DDBJ whole genome shotgun (WGS) entry which is preliminary data.</text>
</comment>
<dbReference type="EMBL" id="JASBWR010000018">
    <property type="protein sequence ID" value="KAJ9109489.1"/>
    <property type="molecule type" value="Genomic_DNA"/>
</dbReference>
<evidence type="ECO:0000313" key="1">
    <source>
        <dbReference type="EMBL" id="KAJ9109489.1"/>
    </source>
</evidence>